<comment type="caution">
    <text evidence="1">The sequence shown here is derived from an EMBL/GenBank/DDBJ whole genome shotgun (WGS) entry which is preliminary data.</text>
</comment>
<proteinExistence type="predicted"/>
<dbReference type="Proteomes" id="UP000499080">
    <property type="component" value="Unassembled WGS sequence"/>
</dbReference>
<protein>
    <submittedName>
        <fullName evidence="1">Uncharacterized protein</fullName>
    </submittedName>
</protein>
<dbReference type="AlphaFoldDB" id="A0A4Y2S5V7"/>
<gene>
    <name evidence="1" type="ORF">AVEN_46591_1</name>
</gene>
<evidence type="ECO:0000313" key="1">
    <source>
        <dbReference type="EMBL" id="GBN83361.1"/>
    </source>
</evidence>
<evidence type="ECO:0000313" key="2">
    <source>
        <dbReference type="Proteomes" id="UP000499080"/>
    </source>
</evidence>
<accession>A0A4Y2S5V7</accession>
<feature type="non-terminal residue" evidence="1">
    <location>
        <position position="28"/>
    </location>
</feature>
<organism evidence="1 2">
    <name type="scientific">Araneus ventricosus</name>
    <name type="common">Orbweaver spider</name>
    <name type="synonym">Epeira ventricosa</name>
    <dbReference type="NCBI Taxonomy" id="182803"/>
    <lineage>
        <taxon>Eukaryota</taxon>
        <taxon>Metazoa</taxon>
        <taxon>Ecdysozoa</taxon>
        <taxon>Arthropoda</taxon>
        <taxon>Chelicerata</taxon>
        <taxon>Arachnida</taxon>
        <taxon>Araneae</taxon>
        <taxon>Araneomorphae</taxon>
        <taxon>Entelegynae</taxon>
        <taxon>Araneoidea</taxon>
        <taxon>Araneidae</taxon>
        <taxon>Araneus</taxon>
    </lineage>
</organism>
<reference evidence="1 2" key="1">
    <citation type="journal article" date="2019" name="Sci. Rep.">
        <title>Orb-weaving spider Araneus ventricosus genome elucidates the spidroin gene catalogue.</title>
        <authorList>
            <person name="Kono N."/>
            <person name="Nakamura H."/>
            <person name="Ohtoshi R."/>
            <person name="Moran D.A.P."/>
            <person name="Shinohara A."/>
            <person name="Yoshida Y."/>
            <person name="Fujiwara M."/>
            <person name="Mori M."/>
            <person name="Tomita M."/>
            <person name="Arakawa K."/>
        </authorList>
    </citation>
    <scope>NUCLEOTIDE SEQUENCE [LARGE SCALE GENOMIC DNA]</scope>
</reference>
<keyword evidence="2" id="KW-1185">Reference proteome</keyword>
<name>A0A4Y2S5V7_ARAVE</name>
<sequence>MISMSASSSSLFHAPSHLKYVKRPLASV</sequence>
<dbReference type="EMBL" id="BGPR01150018">
    <property type="protein sequence ID" value="GBN83361.1"/>
    <property type="molecule type" value="Genomic_DNA"/>
</dbReference>